<evidence type="ECO:0000313" key="3">
    <source>
        <dbReference type="Proteomes" id="UP000299102"/>
    </source>
</evidence>
<dbReference type="EMBL" id="BGZK01007058">
    <property type="protein sequence ID" value="GBP02086.1"/>
    <property type="molecule type" value="Genomic_DNA"/>
</dbReference>
<gene>
    <name evidence="2" type="ORF">EVAR_73095_1</name>
</gene>
<dbReference type="STRING" id="151549.A0A4C1SJL0"/>
<dbReference type="Proteomes" id="UP000299102">
    <property type="component" value="Unassembled WGS sequence"/>
</dbReference>
<feature type="region of interest" description="Disordered" evidence="1">
    <location>
        <begin position="114"/>
        <end position="133"/>
    </location>
</feature>
<name>A0A4C1SJL0_EUMVA</name>
<proteinExistence type="predicted"/>
<comment type="caution">
    <text evidence="2">The sequence shown here is derived from an EMBL/GenBank/DDBJ whole genome shotgun (WGS) entry which is preliminary data.</text>
</comment>
<keyword evidence="3" id="KW-1185">Reference proteome</keyword>
<reference evidence="2 3" key="1">
    <citation type="journal article" date="2019" name="Commun. Biol.">
        <title>The bagworm genome reveals a unique fibroin gene that provides high tensile strength.</title>
        <authorList>
            <person name="Kono N."/>
            <person name="Nakamura H."/>
            <person name="Ohtoshi R."/>
            <person name="Tomita M."/>
            <person name="Numata K."/>
            <person name="Arakawa K."/>
        </authorList>
    </citation>
    <scope>NUCLEOTIDE SEQUENCE [LARGE SCALE GENOMIC DNA]</scope>
</reference>
<evidence type="ECO:0000256" key="1">
    <source>
        <dbReference type="SAM" id="MobiDB-lite"/>
    </source>
</evidence>
<dbReference type="AlphaFoldDB" id="A0A4C1SJL0"/>
<feature type="compositionally biased region" description="Basic and acidic residues" evidence="1">
    <location>
        <begin position="114"/>
        <end position="125"/>
    </location>
</feature>
<sequence length="301" mass="34052">MYLFGGKFCKYVEDSGNERDCTCPEIISQHPRCECDRKHFNNILWATVTVFQRNERREREQRELAKSKLSSECFSDNNELQYDESNSGSHSSDSFSQNEIKNYWRSADDVRKTKDDVNGHKEKVMRSRRKVRTTTHHPTLCRDCAQSNKCNLQKESKMLANNVNASESTTVPMITHTAATPQDSPSTTLEPGALFRDFNLALSLERTSMLSSLDSIDRTSCTSIPGLLKPPNSYTLTLHSAAVQLSTEKARLPPVTLAPPTLNLTAPPLRTPSWTRHADQPPICVFAINTRKKYTGVHCER</sequence>
<evidence type="ECO:0000313" key="2">
    <source>
        <dbReference type="EMBL" id="GBP02086.1"/>
    </source>
</evidence>
<dbReference type="OrthoDB" id="416585at2759"/>
<protein>
    <submittedName>
        <fullName evidence="2">Uncharacterized protein</fullName>
    </submittedName>
</protein>
<accession>A0A4C1SJL0</accession>
<organism evidence="2 3">
    <name type="scientific">Eumeta variegata</name>
    <name type="common">Bagworm moth</name>
    <name type="synonym">Eumeta japonica</name>
    <dbReference type="NCBI Taxonomy" id="151549"/>
    <lineage>
        <taxon>Eukaryota</taxon>
        <taxon>Metazoa</taxon>
        <taxon>Ecdysozoa</taxon>
        <taxon>Arthropoda</taxon>
        <taxon>Hexapoda</taxon>
        <taxon>Insecta</taxon>
        <taxon>Pterygota</taxon>
        <taxon>Neoptera</taxon>
        <taxon>Endopterygota</taxon>
        <taxon>Lepidoptera</taxon>
        <taxon>Glossata</taxon>
        <taxon>Ditrysia</taxon>
        <taxon>Tineoidea</taxon>
        <taxon>Psychidae</taxon>
        <taxon>Oiketicinae</taxon>
        <taxon>Eumeta</taxon>
    </lineage>
</organism>